<reference evidence="2 3" key="1">
    <citation type="journal article" date="2016" name="Nat. Commun.">
        <title>Thousands of microbial genomes shed light on interconnected biogeochemical processes in an aquifer system.</title>
        <authorList>
            <person name="Anantharaman K."/>
            <person name="Brown C.T."/>
            <person name="Hug L.A."/>
            <person name="Sharon I."/>
            <person name="Castelle C.J."/>
            <person name="Probst A.J."/>
            <person name="Thomas B.C."/>
            <person name="Singh A."/>
            <person name="Wilkins M.J."/>
            <person name="Karaoz U."/>
            <person name="Brodie E.L."/>
            <person name="Williams K.H."/>
            <person name="Hubbard S.S."/>
            <person name="Banfield J.F."/>
        </authorList>
    </citation>
    <scope>NUCLEOTIDE SEQUENCE [LARGE SCALE GENOMIC DNA]</scope>
</reference>
<feature type="domain" description="Methyltransferase type 11" evidence="1">
    <location>
        <begin position="72"/>
        <end position="120"/>
    </location>
</feature>
<evidence type="ECO:0000259" key="1">
    <source>
        <dbReference type="Pfam" id="PF08241"/>
    </source>
</evidence>
<dbReference type="Gene3D" id="3.40.50.150">
    <property type="entry name" value="Vaccinia Virus protein VP39"/>
    <property type="match status" value="1"/>
</dbReference>
<dbReference type="InterPro" id="IPR029063">
    <property type="entry name" value="SAM-dependent_MTases_sf"/>
</dbReference>
<dbReference type="STRING" id="1817756.A2140_10455"/>
<name>A0A1F6T0I0_9PROT</name>
<sequence length="253" mass="28790">MDQRALRAWFETPLGRSLQTHELHRLRSVLPNLYGTLAAQLGRLGPLDLLDAGVVPTRVWVETSGEHPGAGVLAVPEALPFATGTVDLLLLPHTLDYCDDPHQVLREVNRVLSPEGHVVVIGFNPWSWWGFRRLFTRRPRPAPWCGRFLPLARIKDWLQLLDFDLTQGGMLYYRPPIRRESLMERLRFLDKAGDRWWPMTAAVYLLVAKKRVVGMTPLRPVWKLVSTNGRAAPEAATRVTLWRRGSRRGKAVG</sequence>
<dbReference type="Pfam" id="PF08241">
    <property type="entry name" value="Methyltransf_11"/>
    <property type="match status" value="1"/>
</dbReference>
<dbReference type="InterPro" id="IPR013216">
    <property type="entry name" value="Methyltransf_11"/>
</dbReference>
<gene>
    <name evidence="2" type="ORF">A2140_10455</name>
</gene>
<protein>
    <recommendedName>
        <fullName evidence="1">Methyltransferase type 11 domain-containing protein</fullName>
    </recommendedName>
</protein>
<dbReference type="GO" id="GO:0008757">
    <property type="term" value="F:S-adenosylmethionine-dependent methyltransferase activity"/>
    <property type="evidence" value="ECO:0007669"/>
    <property type="project" value="InterPro"/>
</dbReference>
<evidence type="ECO:0000313" key="2">
    <source>
        <dbReference type="EMBL" id="OGI38495.1"/>
    </source>
</evidence>
<proteinExistence type="predicted"/>
<dbReference type="EMBL" id="MFSQ01000122">
    <property type="protein sequence ID" value="OGI38495.1"/>
    <property type="molecule type" value="Genomic_DNA"/>
</dbReference>
<dbReference type="Proteomes" id="UP000178379">
    <property type="component" value="Unassembled WGS sequence"/>
</dbReference>
<dbReference type="AlphaFoldDB" id="A0A1F6T0I0"/>
<accession>A0A1F6T0I0</accession>
<organism evidence="2 3">
    <name type="scientific">Candidatus Muproteobacteria bacterium RBG_16_62_13</name>
    <dbReference type="NCBI Taxonomy" id="1817756"/>
    <lineage>
        <taxon>Bacteria</taxon>
        <taxon>Pseudomonadati</taxon>
        <taxon>Pseudomonadota</taxon>
        <taxon>Candidatus Muproteobacteria</taxon>
    </lineage>
</organism>
<dbReference type="SUPFAM" id="SSF53335">
    <property type="entry name" value="S-adenosyl-L-methionine-dependent methyltransferases"/>
    <property type="match status" value="1"/>
</dbReference>
<evidence type="ECO:0000313" key="3">
    <source>
        <dbReference type="Proteomes" id="UP000178379"/>
    </source>
</evidence>
<comment type="caution">
    <text evidence="2">The sequence shown here is derived from an EMBL/GenBank/DDBJ whole genome shotgun (WGS) entry which is preliminary data.</text>
</comment>